<accession>A0ACC0DAC6</accession>
<organism evidence="1 2">
    <name type="scientific">Hypoxylon rubiginosum</name>
    <dbReference type="NCBI Taxonomy" id="110542"/>
    <lineage>
        <taxon>Eukaryota</taxon>
        <taxon>Fungi</taxon>
        <taxon>Dikarya</taxon>
        <taxon>Ascomycota</taxon>
        <taxon>Pezizomycotina</taxon>
        <taxon>Sordariomycetes</taxon>
        <taxon>Xylariomycetidae</taxon>
        <taxon>Xylariales</taxon>
        <taxon>Hypoxylaceae</taxon>
        <taxon>Hypoxylon</taxon>
    </lineage>
</organism>
<proteinExistence type="predicted"/>
<reference evidence="1 2" key="1">
    <citation type="journal article" date="2022" name="New Phytol.">
        <title>Ecological generalism drives hyperdiversity of secondary metabolite gene clusters in xylarialean endophytes.</title>
        <authorList>
            <person name="Franco M.E.E."/>
            <person name="Wisecaver J.H."/>
            <person name="Arnold A.E."/>
            <person name="Ju Y.M."/>
            <person name="Slot J.C."/>
            <person name="Ahrendt S."/>
            <person name="Moore L.P."/>
            <person name="Eastman K.E."/>
            <person name="Scott K."/>
            <person name="Konkel Z."/>
            <person name="Mondo S.J."/>
            <person name="Kuo A."/>
            <person name="Hayes R.D."/>
            <person name="Haridas S."/>
            <person name="Andreopoulos B."/>
            <person name="Riley R."/>
            <person name="LaButti K."/>
            <person name="Pangilinan J."/>
            <person name="Lipzen A."/>
            <person name="Amirebrahimi M."/>
            <person name="Yan J."/>
            <person name="Adam C."/>
            <person name="Keymanesh K."/>
            <person name="Ng V."/>
            <person name="Louie K."/>
            <person name="Northen T."/>
            <person name="Drula E."/>
            <person name="Henrissat B."/>
            <person name="Hsieh H.M."/>
            <person name="Youens-Clark K."/>
            <person name="Lutzoni F."/>
            <person name="Miadlikowska J."/>
            <person name="Eastwood D.C."/>
            <person name="Hamelin R.C."/>
            <person name="Grigoriev I.V."/>
            <person name="U'Ren J.M."/>
        </authorList>
    </citation>
    <scope>NUCLEOTIDE SEQUENCE [LARGE SCALE GENOMIC DNA]</scope>
    <source>
        <strain evidence="1 2">ER1909</strain>
    </source>
</reference>
<evidence type="ECO:0000313" key="2">
    <source>
        <dbReference type="Proteomes" id="UP001497680"/>
    </source>
</evidence>
<dbReference type="EMBL" id="MU394296">
    <property type="protein sequence ID" value="KAI6089335.1"/>
    <property type="molecule type" value="Genomic_DNA"/>
</dbReference>
<keyword evidence="2" id="KW-1185">Reference proteome</keyword>
<evidence type="ECO:0000313" key="1">
    <source>
        <dbReference type="EMBL" id="KAI6089335.1"/>
    </source>
</evidence>
<dbReference type="Proteomes" id="UP001497680">
    <property type="component" value="Unassembled WGS sequence"/>
</dbReference>
<sequence>MHNTFSCITSAVASMLTKTAQYYISIIREETNRTVGFMNMQRRCELQALMSETCDYWGYFWAELAYPKGAVFDNMTIAEATAREWNAIEQIFRRALEGGAVPPY</sequence>
<name>A0ACC0DAC6_9PEZI</name>
<gene>
    <name evidence="1" type="ORF">F4821DRAFT_231767</name>
</gene>
<protein>
    <submittedName>
        <fullName evidence="1">Uncharacterized protein</fullName>
    </submittedName>
</protein>
<comment type="caution">
    <text evidence="1">The sequence shown here is derived from an EMBL/GenBank/DDBJ whole genome shotgun (WGS) entry which is preliminary data.</text>
</comment>